<evidence type="ECO:0000313" key="2">
    <source>
        <dbReference type="Proteomes" id="UP000808349"/>
    </source>
</evidence>
<dbReference type="Proteomes" id="UP000808349">
    <property type="component" value="Unassembled WGS sequence"/>
</dbReference>
<reference evidence="1 2" key="1">
    <citation type="submission" date="2020-10" db="EMBL/GenBank/DDBJ databases">
        <title>Connecting structure to function with the recovery of over 1000 high-quality activated sludge metagenome-assembled genomes encoding full-length rRNA genes using long-read sequencing.</title>
        <authorList>
            <person name="Singleton C.M."/>
            <person name="Petriglieri F."/>
            <person name="Kristensen J.M."/>
            <person name="Kirkegaard R.H."/>
            <person name="Michaelsen T.Y."/>
            <person name="Andersen M.H."/>
            <person name="Karst S.M."/>
            <person name="Dueholm M.S."/>
            <person name="Nielsen P.H."/>
            <person name="Albertsen M."/>
        </authorList>
    </citation>
    <scope>NUCLEOTIDE SEQUENCE [LARGE SCALE GENOMIC DNA]</scope>
    <source>
        <strain evidence="1">Ribe_18-Q3-R11-54_BAT3C.373</strain>
    </source>
</reference>
<comment type="caution">
    <text evidence="1">The sequence shown here is derived from an EMBL/GenBank/DDBJ whole genome shotgun (WGS) entry which is preliminary data.</text>
</comment>
<dbReference type="EMBL" id="JADKFW010000010">
    <property type="protein sequence ID" value="MBK9718361.1"/>
    <property type="molecule type" value="Genomic_DNA"/>
</dbReference>
<gene>
    <name evidence="1" type="ORF">IPO85_12795</name>
</gene>
<sequence length="670" mass="75449">MNTIAQNCFDAGFESGTTQGYTTYIGNIDEQGNVVITTEFISPDRHRVMHKNEGFDPIAMTYCQVNKNLPIVPPGGGQYSMRLGNSNVGAEAERIVLSFTVTPNNSFFLLRYALLLDDPDHKPFEQPRFEMRIKDQNGNTFPCGEYFVKAARNIPGFENCGQWRVRPWTTAGFELQSYIGQVINIEILTTDCSLGGHAGYAYLDATCKPLEIKIDGYCKDSTTAKLIVTQGFDRYLWNTGDTTSTIVVQNPKPGTIYSVTVTSSTGCSLTLKDTIPEFEELAIPKFNKMNDTLVCPGTKLWVHPTGIHLNDIYWVEGGYSADSFLIHAKDSITLHFVSSDNFGCNRDILVFNLFVPSDAIMVSPDQVICPGDSVTLSIGVPDALTNLNWTPGNLKSKSIKVSPNVSTQYHVIVNTGKNCDVEKLVNVTVKLAPPVQLNMNLDTTICEGQSININVQGEGIGTIFWPGLNRIGPSLTIQPKVSKSYPIEIVNLSECDTFLYNYNALVHKIPYVNFGSDFCGSQDQLLIVPNIESWNYTWNNFTTDTFLEVRKSGLYTIVISNECGVASDSIFIEYPYEKQLVFFPNIFSPSSSNAVNQYFKPFFYSEFEYFEDYLFEIYDRWGNRVYRSKSPYDKGWDGIGYSNGTYVWRLVFYSKWCKIKRQFQGDVYLY</sequence>
<organism evidence="1 2">
    <name type="scientific">Candidatus Defluviibacterium haderslevense</name>
    <dbReference type="NCBI Taxonomy" id="2981993"/>
    <lineage>
        <taxon>Bacteria</taxon>
        <taxon>Pseudomonadati</taxon>
        <taxon>Bacteroidota</taxon>
        <taxon>Saprospiria</taxon>
        <taxon>Saprospirales</taxon>
        <taxon>Saprospiraceae</taxon>
        <taxon>Candidatus Defluviibacterium</taxon>
    </lineage>
</organism>
<protein>
    <submittedName>
        <fullName evidence="1">Gliding motility-associated C-terminal domain-containing protein</fullName>
    </submittedName>
</protein>
<accession>A0A9D7XF74</accession>
<name>A0A9D7XF74_9BACT</name>
<evidence type="ECO:0000313" key="1">
    <source>
        <dbReference type="EMBL" id="MBK9718361.1"/>
    </source>
</evidence>
<proteinExistence type="predicted"/>
<dbReference type="Pfam" id="PF13585">
    <property type="entry name" value="CHU_C"/>
    <property type="match status" value="1"/>
</dbReference>
<dbReference type="AlphaFoldDB" id="A0A9D7XF74"/>